<accession>A0ABT0NM12</accession>
<feature type="compositionally biased region" description="Basic and acidic residues" evidence="1">
    <location>
        <begin position="21"/>
        <end position="35"/>
    </location>
</feature>
<reference evidence="2 3" key="1">
    <citation type="submission" date="2022-05" db="EMBL/GenBank/DDBJ databases">
        <title>Genome Resource of Streptomyces lavenduligriseus GA1-1, a Strain with Broad-Spectrum Antifungal Activity against Phytopathogenic Fungi.</title>
        <authorList>
            <person name="Qi D."/>
        </authorList>
    </citation>
    <scope>NUCLEOTIDE SEQUENCE [LARGE SCALE GENOMIC DNA]</scope>
    <source>
        <strain evidence="2 3">GA1-1</strain>
    </source>
</reference>
<dbReference type="EMBL" id="JAMCCK010000005">
    <property type="protein sequence ID" value="MCL3992406.1"/>
    <property type="molecule type" value="Genomic_DNA"/>
</dbReference>
<evidence type="ECO:0000313" key="3">
    <source>
        <dbReference type="Proteomes" id="UP001202052"/>
    </source>
</evidence>
<protein>
    <submittedName>
        <fullName evidence="2">Uncharacterized protein</fullName>
    </submittedName>
</protein>
<organism evidence="2 3">
    <name type="scientific">Streptomyces lavenduligriseus</name>
    <dbReference type="NCBI Taxonomy" id="67315"/>
    <lineage>
        <taxon>Bacteria</taxon>
        <taxon>Bacillati</taxon>
        <taxon>Actinomycetota</taxon>
        <taxon>Actinomycetes</taxon>
        <taxon>Kitasatosporales</taxon>
        <taxon>Streptomycetaceae</taxon>
        <taxon>Streptomyces</taxon>
    </lineage>
</organism>
<proteinExistence type="predicted"/>
<feature type="region of interest" description="Disordered" evidence="1">
    <location>
        <begin position="19"/>
        <end position="45"/>
    </location>
</feature>
<evidence type="ECO:0000313" key="2">
    <source>
        <dbReference type="EMBL" id="MCL3992406.1"/>
    </source>
</evidence>
<gene>
    <name evidence="2" type="ORF">M4438_02485</name>
</gene>
<dbReference type="RefSeq" id="WP_249456967.1">
    <property type="nucleotide sequence ID" value="NZ_JAMCCK010000005.1"/>
</dbReference>
<dbReference type="Proteomes" id="UP001202052">
    <property type="component" value="Unassembled WGS sequence"/>
</dbReference>
<keyword evidence="3" id="KW-1185">Reference proteome</keyword>
<sequence length="45" mass="4699">MLGGVVGEELVCLLGVAAGEGKARQEDLRARDRVQGHARQGLPVS</sequence>
<name>A0ABT0NM12_9ACTN</name>
<evidence type="ECO:0000256" key="1">
    <source>
        <dbReference type="SAM" id="MobiDB-lite"/>
    </source>
</evidence>
<comment type="caution">
    <text evidence="2">The sequence shown here is derived from an EMBL/GenBank/DDBJ whole genome shotgun (WGS) entry which is preliminary data.</text>
</comment>